<protein>
    <submittedName>
        <fullName evidence="2">Uncharacterized protein</fullName>
    </submittedName>
</protein>
<keyword evidence="3" id="KW-1185">Reference proteome</keyword>
<dbReference type="AlphaFoldDB" id="A0AAD5RAF4"/>
<name>A0AAD5RAF4_PARTN</name>
<sequence length="276" mass="31531">MKHDENIVKTSEILPTEESYQQKQSETSQASYLDLKSNETSTVLREKAITESELTRPTIEEVEPIDYPMKINTIEELPSKTKYDLDAEEKDNAKSTRMKKDILPTKESVIHGRSLGTKDSTKYPQNHANTTIISVFLSKNEYEATNNALTVINYEQINFEEQSLSVNIVKCTNEDHVLYLNRRTDGGNQKLLEMNKSGALLRESMSEDVQRELKDTNNEETVYEERLVKTKLVKPGEGLGISHTKVASNEDSHCYAERRRDVNCLVRPILITSKKD</sequence>
<proteinExistence type="predicted"/>
<evidence type="ECO:0000313" key="3">
    <source>
        <dbReference type="Proteomes" id="UP001196413"/>
    </source>
</evidence>
<feature type="compositionally biased region" description="Polar residues" evidence="1">
    <location>
        <begin position="18"/>
        <end position="31"/>
    </location>
</feature>
<accession>A0AAD5RAF4</accession>
<organism evidence="2 3">
    <name type="scientific">Parelaphostrongylus tenuis</name>
    <name type="common">Meningeal worm</name>
    <dbReference type="NCBI Taxonomy" id="148309"/>
    <lineage>
        <taxon>Eukaryota</taxon>
        <taxon>Metazoa</taxon>
        <taxon>Ecdysozoa</taxon>
        <taxon>Nematoda</taxon>
        <taxon>Chromadorea</taxon>
        <taxon>Rhabditida</taxon>
        <taxon>Rhabditina</taxon>
        <taxon>Rhabditomorpha</taxon>
        <taxon>Strongyloidea</taxon>
        <taxon>Metastrongylidae</taxon>
        <taxon>Parelaphostrongylus</taxon>
    </lineage>
</organism>
<comment type="caution">
    <text evidence="2">The sequence shown here is derived from an EMBL/GenBank/DDBJ whole genome shotgun (WGS) entry which is preliminary data.</text>
</comment>
<dbReference type="EMBL" id="JAHQIW010007131">
    <property type="protein sequence ID" value="KAJ1372363.1"/>
    <property type="molecule type" value="Genomic_DNA"/>
</dbReference>
<reference evidence="2" key="1">
    <citation type="submission" date="2021-06" db="EMBL/GenBank/DDBJ databases">
        <title>Parelaphostrongylus tenuis whole genome reference sequence.</title>
        <authorList>
            <person name="Garwood T.J."/>
            <person name="Larsen P.A."/>
            <person name="Fountain-Jones N.M."/>
            <person name="Garbe J.R."/>
            <person name="Macchietto M.G."/>
            <person name="Kania S.A."/>
            <person name="Gerhold R.W."/>
            <person name="Richards J.E."/>
            <person name="Wolf T.M."/>
        </authorList>
    </citation>
    <scope>NUCLEOTIDE SEQUENCE</scope>
    <source>
        <strain evidence="2">MNPRO001-30</strain>
        <tissue evidence="2">Meninges</tissue>
    </source>
</reference>
<gene>
    <name evidence="2" type="ORF">KIN20_034502</name>
</gene>
<dbReference type="Proteomes" id="UP001196413">
    <property type="component" value="Unassembled WGS sequence"/>
</dbReference>
<feature type="region of interest" description="Disordered" evidence="1">
    <location>
        <begin position="1"/>
        <end position="37"/>
    </location>
</feature>
<evidence type="ECO:0000313" key="2">
    <source>
        <dbReference type="EMBL" id="KAJ1372363.1"/>
    </source>
</evidence>
<evidence type="ECO:0000256" key="1">
    <source>
        <dbReference type="SAM" id="MobiDB-lite"/>
    </source>
</evidence>